<comment type="caution">
    <text evidence="1">The sequence shown here is derived from an EMBL/GenBank/DDBJ whole genome shotgun (WGS) entry which is preliminary data.</text>
</comment>
<protein>
    <submittedName>
        <fullName evidence="1">Type I-E CRISPR-associated protein Cas6/Cse3/CasE</fullName>
    </submittedName>
</protein>
<name>A0A8J7QJG3_9BACT</name>
<organism evidence="1 2">
    <name type="scientific">Acanthopleuribacter pedis</name>
    <dbReference type="NCBI Taxonomy" id="442870"/>
    <lineage>
        <taxon>Bacteria</taxon>
        <taxon>Pseudomonadati</taxon>
        <taxon>Acidobacteriota</taxon>
        <taxon>Holophagae</taxon>
        <taxon>Acanthopleuribacterales</taxon>
        <taxon>Acanthopleuribacteraceae</taxon>
        <taxon>Acanthopleuribacter</taxon>
    </lineage>
</organism>
<dbReference type="SMART" id="SM01101">
    <property type="entry name" value="CRISPR_assoc"/>
    <property type="match status" value="1"/>
</dbReference>
<dbReference type="RefSeq" id="WP_207861943.1">
    <property type="nucleotide sequence ID" value="NZ_JAFREP010000029.1"/>
</dbReference>
<dbReference type="EMBL" id="JAFREP010000029">
    <property type="protein sequence ID" value="MBO1321971.1"/>
    <property type="molecule type" value="Genomic_DNA"/>
</dbReference>
<dbReference type="Gene3D" id="3.30.70.1200">
    <property type="entry name" value="Crispr-associated protein, domain 1"/>
    <property type="match status" value="1"/>
</dbReference>
<dbReference type="Pfam" id="PF08798">
    <property type="entry name" value="CRISPR_assoc"/>
    <property type="match status" value="1"/>
</dbReference>
<evidence type="ECO:0000313" key="2">
    <source>
        <dbReference type="Proteomes" id="UP000664417"/>
    </source>
</evidence>
<sequence length="209" mass="23097">MYQSEIWVTGGFRNPYGVHQAVWRLFPGSADTRRDFLYRLEARDAAGRVRLLVQSLRRPQSGPLAQVAKLETLALSEASKAGRRRFVLVANPVRTHSRRAAGHRHGARRPLTEPEARERWFARKVAGAAEVVTLRSQVLPPIRFRKPREDFRRGCIQPVLFEGVVAVTDAARFADLLCNGIGPAKGFGCGLLTVTPAPAVAVENLPRGA</sequence>
<dbReference type="InterPro" id="IPR010179">
    <property type="entry name" value="CRISPR-assoc_prot_Cse3"/>
</dbReference>
<accession>A0A8J7QJG3</accession>
<dbReference type="Gene3D" id="3.30.70.1210">
    <property type="entry name" value="Crispr-associated protein, domain 2"/>
    <property type="match status" value="1"/>
</dbReference>
<dbReference type="NCBIfam" id="TIGR01907">
    <property type="entry name" value="casE_Cse3"/>
    <property type="match status" value="1"/>
</dbReference>
<reference evidence="1" key="1">
    <citation type="submission" date="2021-03" db="EMBL/GenBank/DDBJ databases">
        <authorList>
            <person name="Wang G."/>
        </authorList>
    </citation>
    <scope>NUCLEOTIDE SEQUENCE</scope>
    <source>
        <strain evidence="1">KCTC 12899</strain>
    </source>
</reference>
<keyword evidence="2" id="KW-1185">Reference proteome</keyword>
<gene>
    <name evidence="1" type="primary">cas6e</name>
    <name evidence="1" type="ORF">J3U88_26050</name>
</gene>
<dbReference type="AlphaFoldDB" id="A0A8J7QJG3"/>
<dbReference type="Proteomes" id="UP000664417">
    <property type="component" value="Unassembled WGS sequence"/>
</dbReference>
<evidence type="ECO:0000313" key="1">
    <source>
        <dbReference type="EMBL" id="MBO1321971.1"/>
    </source>
</evidence>
<dbReference type="CDD" id="cd09727">
    <property type="entry name" value="Cas6_I-E"/>
    <property type="match status" value="1"/>
</dbReference>
<proteinExistence type="predicted"/>
<dbReference type="SUPFAM" id="SSF117987">
    <property type="entry name" value="CRISPR-associated protein"/>
    <property type="match status" value="2"/>
</dbReference>